<feature type="domain" description="Late embryogenesis abundant protein LEA-2 subgroup" evidence="7">
    <location>
        <begin position="123"/>
        <end position="229"/>
    </location>
</feature>
<evidence type="ECO:0000256" key="5">
    <source>
        <dbReference type="SAM" id="MobiDB-lite"/>
    </source>
</evidence>
<keyword evidence="2 6" id="KW-0812">Transmembrane</keyword>
<gene>
    <name evidence="8" type="ORF">ACJRO7_013707</name>
</gene>
<accession>A0ABD3KXN1</accession>
<dbReference type="GO" id="GO:0016020">
    <property type="term" value="C:membrane"/>
    <property type="evidence" value="ECO:0007669"/>
    <property type="project" value="UniProtKB-SubCell"/>
</dbReference>
<dbReference type="Pfam" id="PF03168">
    <property type="entry name" value="LEA_2"/>
    <property type="match status" value="1"/>
</dbReference>
<keyword evidence="4 6" id="KW-0472">Membrane</keyword>
<dbReference type="PANTHER" id="PTHR31234:SF6">
    <property type="entry name" value="LATE EMBRYOGENESIS ABUNDANT PROTEIN LEA-2 SUBGROUP DOMAIN-CONTAINING PROTEIN"/>
    <property type="match status" value="1"/>
</dbReference>
<dbReference type="EMBL" id="JBJKBG010000003">
    <property type="protein sequence ID" value="KAL3744484.1"/>
    <property type="molecule type" value="Genomic_DNA"/>
</dbReference>
<feature type="compositionally biased region" description="Low complexity" evidence="5">
    <location>
        <begin position="11"/>
        <end position="30"/>
    </location>
</feature>
<dbReference type="PANTHER" id="PTHR31234">
    <property type="entry name" value="LATE EMBRYOGENESIS ABUNDANT (LEA) HYDROXYPROLINE-RICH GLYCOPROTEIN FAMILY"/>
    <property type="match status" value="1"/>
</dbReference>
<dbReference type="Proteomes" id="UP001634007">
    <property type="component" value="Unassembled WGS sequence"/>
</dbReference>
<protein>
    <recommendedName>
        <fullName evidence="7">Late embryogenesis abundant protein LEA-2 subgroup domain-containing protein</fullName>
    </recommendedName>
</protein>
<evidence type="ECO:0000313" key="8">
    <source>
        <dbReference type="EMBL" id="KAL3744484.1"/>
    </source>
</evidence>
<proteinExistence type="predicted"/>
<keyword evidence="9" id="KW-1185">Reference proteome</keyword>
<name>A0ABD3KXN1_EUCGL</name>
<dbReference type="InterPro" id="IPR044839">
    <property type="entry name" value="NDR1-like"/>
</dbReference>
<evidence type="ECO:0000259" key="7">
    <source>
        <dbReference type="Pfam" id="PF03168"/>
    </source>
</evidence>
<evidence type="ECO:0000256" key="2">
    <source>
        <dbReference type="ARBA" id="ARBA00022692"/>
    </source>
</evidence>
<reference evidence="8 9" key="1">
    <citation type="submission" date="2024-11" db="EMBL/GenBank/DDBJ databases">
        <title>Chromosome-level genome assembly of Eucalyptus globulus Labill. provides insights into its genome evolution.</title>
        <authorList>
            <person name="Li X."/>
        </authorList>
    </citation>
    <scope>NUCLEOTIDE SEQUENCE [LARGE SCALE GENOMIC DNA]</scope>
    <source>
        <strain evidence="8">CL2024</strain>
        <tissue evidence="8">Fresh tender leaves</tissue>
    </source>
</reference>
<organism evidence="8 9">
    <name type="scientific">Eucalyptus globulus</name>
    <name type="common">Tasmanian blue gum</name>
    <dbReference type="NCBI Taxonomy" id="34317"/>
    <lineage>
        <taxon>Eukaryota</taxon>
        <taxon>Viridiplantae</taxon>
        <taxon>Streptophyta</taxon>
        <taxon>Embryophyta</taxon>
        <taxon>Tracheophyta</taxon>
        <taxon>Spermatophyta</taxon>
        <taxon>Magnoliopsida</taxon>
        <taxon>eudicotyledons</taxon>
        <taxon>Gunneridae</taxon>
        <taxon>Pentapetalae</taxon>
        <taxon>rosids</taxon>
        <taxon>malvids</taxon>
        <taxon>Myrtales</taxon>
        <taxon>Myrtaceae</taxon>
        <taxon>Myrtoideae</taxon>
        <taxon>Eucalypteae</taxon>
        <taxon>Eucalyptus</taxon>
    </lineage>
</organism>
<evidence type="ECO:0000256" key="3">
    <source>
        <dbReference type="ARBA" id="ARBA00022989"/>
    </source>
</evidence>
<comment type="subcellular location">
    <subcellularLocation>
        <location evidence="1">Membrane</location>
        <topology evidence="1">Single-pass membrane protein</topology>
    </subcellularLocation>
</comment>
<sequence>MTDRVYPASKPAVNGGAAPAPGIPAAPAKPQLYRPYRPQPAGHNRRRRRYEGPRCSFCCCCFWTVLLVLGLCLLAAIAAAAVYVLYRPHRPEFSVSSLRTATLNLTAAPDGSSTRLITLFNLTLTSKNPNSHFTFAYDSFDVALTSSASNPVFLGNGSLPAFTSNEKAVTPLRAIVSMSSQDLDAESVTSLRSDLKKKNGVPVKIQMDTKVMVSAGKLKSNKVGIRVSCEGFKGVVPPQGKSPSVATVSDSECKVDLRIKIWKLTF</sequence>
<dbReference type="InterPro" id="IPR004864">
    <property type="entry name" value="LEA_2"/>
</dbReference>
<evidence type="ECO:0000256" key="6">
    <source>
        <dbReference type="SAM" id="Phobius"/>
    </source>
</evidence>
<feature type="transmembrane region" description="Helical" evidence="6">
    <location>
        <begin position="55"/>
        <end position="86"/>
    </location>
</feature>
<evidence type="ECO:0000256" key="4">
    <source>
        <dbReference type="ARBA" id="ARBA00023136"/>
    </source>
</evidence>
<evidence type="ECO:0000256" key="1">
    <source>
        <dbReference type="ARBA" id="ARBA00004167"/>
    </source>
</evidence>
<feature type="region of interest" description="Disordered" evidence="5">
    <location>
        <begin position="1"/>
        <end position="45"/>
    </location>
</feature>
<evidence type="ECO:0000313" key="9">
    <source>
        <dbReference type="Proteomes" id="UP001634007"/>
    </source>
</evidence>
<keyword evidence="3 6" id="KW-1133">Transmembrane helix</keyword>
<dbReference type="AlphaFoldDB" id="A0ABD3KXN1"/>
<comment type="caution">
    <text evidence="8">The sequence shown here is derived from an EMBL/GenBank/DDBJ whole genome shotgun (WGS) entry which is preliminary data.</text>
</comment>